<dbReference type="SUPFAM" id="SSF54001">
    <property type="entry name" value="Cysteine proteinases"/>
    <property type="match status" value="1"/>
</dbReference>
<dbReference type="EMBL" id="DVJS01000022">
    <property type="protein sequence ID" value="HIS96521.1"/>
    <property type="molecule type" value="Genomic_DNA"/>
</dbReference>
<feature type="chain" id="PRO_5039159175" description="Transglutaminase-like domain-containing protein" evidence="2">
    <location>
        <begin position="23"/>
        <end position="408"/>
    </location>
</feature>
<proteinExistence type="predicted"/>
<reference evidence="3" key="2">
    <citation type="journal article" date="2021" name="PeerJ">
        <title>Extensive microbial diversity within the chicken gut microbiome revealed by metagenomics and culture.</title>
        <authorList>
            <person name="Gilroy R."/>
            <person name="Ravi A."/>
            <person name="Getino M."/>
            <person name="Pursley I."/>
            <person name="Horton D.L."/>
            <person name="Alikhan N.F."/>
            <person name="Baker D."/>
            <person name="Gharbi K."/>
            <person name="Hall N."/>
            <person name="Watson M."/>
            <person name="Adriaenssens E.M."/>
            <person name="Foster-Nyarko E."/>
            <person name="Jarju S."/>
            <person name="Secka A."/>
            <person name="Antonio M."/>
            <person name="Oren A."/>
            <person name="Chaudhuri R.R."/>
            <person name="La Ragione R."/>
            <person name="Hildebrand F."/>
            <person name="Pallen M.J."/>
        </authorList>
    </citation>
    <scope>NUCLEOTIDE SEQUENCE</scope>
    <source>
        <strain evidence="3">ChiHecec3B27-6122</strain>
    </source>
</reference>
<comment type="caution">
    <text evidence="3">The sequence shown here is derived from an EMBL/GenBank/DDBJ whole genome shotgun (WGS) entry which is preliminary data.</text>
</comment>
<evidence type="ECO:0000256" key="2">
    <source>
        <dbReference type="SAM" id="SignalP"/>
    </source>
</evidence>
<organism evidence="3 4">
    <name type="scientific">Candidatus Scatomorpha pullistercoris</name>
    <dbReference type="NCBI Taxonomy" id="2840929"/>
    <lineage>
        <taxon>Bacteria</taxon>
        <taxon>Bacillati</taxon>
        <taxon>Bacillota</taxon>
        <taxon>Clostridia</taxon>
        <taxon>Eubacteriales</taxon>
        <taxon>Candidatus Scatomorpha</taxon>
    </lineage>
</organism>
<feature type="region of interest" description="Disordered" evidence="1">
    <location>
        <begin position="371"/>
        <end position="408"/>
    </location>
</feature>
<protein>
    <recommendedName>
        <fullName evidence="5">Transglutaminase-like domain-containing protein</fullName>
    </recommendedName>
</protein>
<evidence type="ECO:0000313" key="4">
    <source>
        <dbReference type="Proteomes" id="UP000886876"/>
    </source>
</evidence>
<dbReference type="Proteomes" id="UP000886876">
    <property type="component" value="Unassembled WGS sequence"/>
</dbReference>
<keyword evidence="2" id="KW-0732">Signal</keyword>
<evidence type="ECO:0000256" key="1">
    <source>
        <dbReference type="SAM" id="MobiDB-lite"/>
    </source>
</evidence>
<gene>
    <name evidence="3" type="ORF">IAD42_00940</name>
</gene>
<reference evidence="3" key="1">
    <citation type="submission" date="2020-10" db="EMBL/GenBank/DDBJ databases">
        <authorList>
            <person name="Gilroy R."/>
        </authorList>
    </citation>
    <scope>NUCLEOTIDE SEQUENCE</scope>
    <source>
        <strain evidence="3">ChiHecec3B27-6122</strain>
    </source>
</reference>
<evidence type="ECO:0008006" key="5">
    <source>
        <dbReference type="Google" id="ProtNLM"/>
    </source>
</evidence>
<dbReference type="PROSITE" id="PS51257">
    <property type="entry name" value="PROKAR_LIPOPROTEIN"/>
    <property type="match status" value="1"/>
</dbReference>
<evidence type="ECO:0000313" key="3">
    <source>
        <dbReference type="EMBL" id="HIS96521.1"/>
    </source>
</evidence>
<feature type="compositionally biased region" description="Polar residues" evidence="1">
    <location>
        <begin position="391"/>
        <end position="408"/>
    </location>
</feature>
<sequence>MKKLLAAILLCAALGATLSGCASVFDKEYLSVTTFPESTTSPAADGATAVRSYLDLKLAINSLVTAHSESGTLDFSNYNSASISDDLAAATKEVSTETALGAYAVDYISYDLDRIAGYYEAEVYVYYRRTAEEVEAIVSESTVSGLREAIKAALEGLETELVVMVSASGASEDEVAGYVTEAYYASPLSCVVRPRTEVVMYSGGGLQRIYEIGLDYGFETAALEEMKPALESELAELTARVSSQSKPHRALQAATVLTEQCAHDESAGSSIWAAIHGGAANSEGMAVAYKALCDALGLDCVVVTGRLDRAEHYWNILTLEGASYHVDVSMAREQGFAGTFLISDAQMWGRYWWDNEDYPQCEGSLSYAALVEEPKPEETPGTSPSPEITDSPDTTPAPETSPEITESS</sequence>
<name>A0A9D1K820_9FIRM</name>
<dbReference type="InterPro" id="IPR038765">
    <property type="entry name" value="Papain-like_cys_pep_sf"/>
</dbReference>
<accession>A0A9D1K820</accession>
<feature type="signal peptide" evidence="2">
    <location>
        <begin position="1"/>
        <end position="22"/>
    </location>
</feature>
<dbReference type="AlphaFoldDB" id="A0A9D1K820"/>